<evidence type="ECO:0000313" key="2">
    <source>
        <dbReference type="Proteomes" id="UP001054945"/>
    </source>
</evidence>
<organism evidence="1 2">
    <name type="scientific">Caerostris extrusa</name>
    <name type="common">Bark spider</name>
    <name type="synonym">Caerostris bankana</name>
    <dbReference type="NCBI Taxonomy" id="172846"/>
    <lineage>
        <taxon>Eukaryota</taxon>
        <taxon>Metazoa</taxon>
        <taxon>Ecdysozoa</taxon>
        <taxon>Arthropoda</taxon>
        <taxon>Chelicerata</taxon>
        <taxon>Arachnida</taxon>
        <taxon>Araneae</taxon>
        <taxon>Araneomorphae</taxon>
        <taxon>Entelegynae</taxon>
        <taxon>Araneoidea</taxon>
        <taxon>Araneidae</taxon>
        <taxon>Caerostris</taxon>
    </lineage>
</organism>
<reference evidence="1 2" key="1">
    <citation type="submission" date="2021-06" db="EMBL/GenBank/DDBJ databases">
        <title>Caerostris extrusa draft genome.</title>
        <authorList>
            <person name="Kono N."/>
            <person name="Arakawa K."/>
        </authorList>
    </citation>
    <scope>NUCLEOTIDE SEQUENCE [LARGE SCALE GENOMIC DNA]</scope>
</reference>
<dbReference type="AlphaFoldDB" id="A0AAV4PCY6"/>
<gene>
    <name evidence="1" type="ORF">CEXT_3671</name>
</gene>
<protein>
    <submittedName>
        <fullName evidence="1">Uncharacterized protein</fullName>
    </submittedName>
</protein>
<keyword evidence="2" id="KW-1185">Reference proteome</keyword>
<proteinExistence type="predicted"/>
<evidence type="ECO:0000313" key="1">
    <source>
        <dbReference type="EMBL" id="GIX92982.1"/>
    </source>
</evidence>
<sequence length="83" mass="9628">MTDSDSSCSKEIQETFHNVKGNNLEYTNEIDYDTDSESTVIYDYTKYYSPELIKTDENITINSFEKSTSGRGHFKFESMSNKK</sequence>
<accession>A0AAV4PCY6</accession>
<name>A0AAV4PCY6_CAEEX</name>
<dbReference type="Proteomes" id="UP001054945">
    <property type="component" value="Unassembled WGS sequence"/>
</dbReference>
<comment type="caution">
    <text evidence="1">The sequence shown here is derived from an EMBL/GenBank/DDBJ whole genome shotgun (WGS) entry which is preliminary data.</text>
</comment>
<dbReference type="EMBL" id="BPLR01021724">
    <property type="protein sequence ID" value="GIX92982.1"/>
    <property type="molecule type" value="Genomic_DNA"/>
</dbReference>